<dbReference type="SUPFAM" id="SSF55874">
    <property type="entry name" value="ATPase domain of HSP90 chaperone/DNA topoisomerase II/histidine kinase"/>
    <property type="match status" value="1"/>
</dbReference>
<dbReference type="GeneID" id="42787329"/>
<dbReference type="RefSeq" id="WP_021739961.1">
    <property type="nucleotide sequence ID" value="NZ_CABKSU010000088.1"/>
</dbReference>
<evidence type="ECO:0000259" key="1">
    <source>
        <dbReference type="Pfam" id="PF13581"/>
    </source>
</evidence>
<name>A0A173RBU8_EUBRA</name>
<organism evidence="2 3">
    <name type="scientific">Eubacterium ramulus</name>
    <dbReference type="NCBI Taxonomy" id="39490"/>
    <lineage>
        <taxon>Bacteria</taxon>
        <taxon>Bacillati</taxon>
        <taxon>Bacillota</taxon>
        <taxon>Clostridia</taxon>
        <taxon>Eubacteriales</taxon>
        <taxon>Eubacteriaceae</taxon>
        <taxon>Eubacterium</taxon>
    </lineage>
</organism>
<dbReference type="GO" id="GO:0004674">
    <property type="term" value="F:protein serine/threonine kinase activity"/>
    <property type="evidence" value="ECO:0007669"/>
    <property type="project" value="UniProtKB-EC"/>
</dbReference>
<sequence length="142" mass="15308">MPSIHYQYTVDGDDFTLAGEASSALKQTLKLMNLDADIIRRCAIAMYEGEINMVIHANGGIIDVDIFPDKVVMVLTDHGPGIPDVPLAMQEGYSTAGEEVLNLGFGAGMGLPNMKRSSDEMHIDTSIGVGTTVTMTIYIRTI</sequence>
<gene>
    <name evidence="2" type="primary">rsbT</name>
    <name evidence="2" type="ORF">ERS852448_00316</name>
</gene>
<dbReference type="Pfam" id="PF13581">
    <property type="entry name" value="HATPase_c_2"/>
    <property type="match status" value="1"/>
</dbReference>
<keyword evidence="2" id="KW-0808">Transferase</keyword>
<dbReference type="InterPro" id="IPR036890">
    <property type="entry name" value="HATPase_C_sf"/>
</dbReference>
<proteinExistence type="predicted"/>
<dbReference type="EMBL" id="CYYA01000002">
    <property type="protein sequence ID" value="CUM75410.1"/>
    <property type="molecule type" value="Genomic_DNA"/>
</dbReference>
<evidence type="ECO:0000313" key="3">
    <source>
        <dbReference type="Proteomes" id="UP000095492"/>
    </source>
</evidence>
<dbReference type="EC" id="2.7.11.1" evidence="2"/>
<dbReference type="Gene3D" id="3.30.565.10">
    <property type="entry name" value="Histidine kinase-like ATPase, C-terminal domain"/>
    <property type="match status" value="1"/>
</dbReference>
<accession>A0A173RBU8</accession>
<reference evidence="2 3" key="1">
    <citation type="submission" date="2015-09" db="EMBL/GenBank/DDBJ databases">
        <authorList>
            <consortium name="Pathogen Informatics"/>
        </authorList>
    </citation>
    <scope>NUCLEOTIDE SEQUENCE [LARGE SCALE GENOMIC DNA]</scope>
    <source>
        <strain evidence="2 3">2789STDY5608891</strain>
    </source>
</reference>
<feature type="domain" description="Histidine kinase/HSP90-like ATPase" evidence="1">
    <location>
        <begin position="20"/>
        <end position="137"/>
    </location>
</feature>
<evidence type="ECO:0000313" key="2">
    <source>
        <dbReference type="EMBL" id="CUM75410.1"/>
    </source>
</evidence>
<dbReference type="OrthoDB" id="9797578at2"/>
<dbReference type="InterPro" id="IPR003594">
    <property type="entry name" value="HATPase_dom"/>
</dbReference>
<protein>
    <submittedName>
        <fullName evidence="2">Serine/threonine-protein kinase rsbT</fullName>
        <ecNumber evidence="2">2.7.11.1</ecNumber>
    </submittedName>
</protein>
<dbReference type="AlphaFoldDB" id="A0A173RBU8"/>
<dbReference type="Proteomes" id="UP000095492">
    <property type="component" value="Unassembled WGS sequence"/>
</dbReference>
<dbReference type="STRING" id="39490.ERS852448_00316"/>
<keyword evidence="2" id="KW-0418">Kinase</keyword>